<dbReference type="GO" id="GO:0015450">
    <property type="term" value="F:protein-transporting ATPase activity"/>
    <property type="evidence" value="ECO:0007669"/>
    <property type="project" value="UniProtKB-UniRule"/>
</dbReference>
<name>A0A395JRY4_9GAMM</name>
<protein>
    <recommendedName>
        <fullName evidence="3 11">Protein-export membrane protein SecG</fullName>
    </recommendedName>
</protein>
<comment type="similarity">
    <text evidence="2 11">Belongs to the SecG family.</text>
</comment>
<dbReference type="AlphaFoldDB" id="A0A395JRY4"/>
<evidence type="ECO:0000256" key="11">
    <source>
        <dbReference type="RuleBase" id="RU365087"/>
    </source>
</evidence>
<keyword evidence="7 11" id="KW-0653">Protein transport</keyword>
<organism evidence="13 14">
    <name type="scientific">Arenicella xantha</name>
    <dbReference type="NCBI Taxonomy" id="644221"/>
    <lineage>
        <taxon>Bacteria</taxon>
        <taxon>Pseudomonadati</taxon>
        <taxon>Pseudomonadota</taxon>
        <taxon>Gammaproteobacteria</taxon>
        <taxon>Arenicellales</taxon>
        <taxon>Arenicellaceae</taxon>
        <taxon>Arenicella</taxon>
    </lineage>
</organism>
<evidence type="ECO:0000313" key="13">
    <source>
        <dbReference type="EMBL" id="RBP51460.1"/>
    </source>
</evidence>
<evidence type="ECO:0000256" key="7">
    <source>
        <dbReference type="ARBA" id="ARBA00022927"/>
    </source>
</evidence>
<evidence type="ECO:0000313" key="14">
    <source>
        <dbReference type="Proteomes" id="UP000253083"/>
    </source>
</evidence>
<dbReference type="FunCoup" id="A0A395JRY4">
    <property type="interactions" value="212"/>
</dbReference>
<gene>
    <name evidence="13" type="ORF">DFR28_102890</name>
</gene>
<evidence type="ECO:0000256" key="10">
    <source>
        <dbReference type="ARBA" id="ARBA00023136"/>
    </source>
</evidence>
<proteinExistence type="inferred from homology"/>
<keyword evidence="4 11" id="KW-0813">Transport</keyword>
<dbReference type="Proteomes" id="UP000253083">
    <property type="component" value="Unassembled WGS sequence"/>
</dbReference>
<reference evidence="13 14" key="1">
    <citation type="submission" date="2018-06" db="EMBL/GenBank/DDBJ databases">
        <title>Genomic Encyclopedia of Type Strains, Phase IV (KMG-IV): sequencing the most valuable type-strain genomes for metagenomic binning, comparative biology and taxonomic classification.</title>
        <authorList>
            <person name="Goeker M."/>
        </authorList>
    </citation>
    <scope>NUCLEOTIDE SEQUENCE [LARGE SCALE GENOMIC DNA]</scope>
    <source>
        <strain evidence="13 14">DSM 24032</strain>
    </source>
</reference>
<comment type="caution">
    <text evidence="13">The sequence shown here is derived from an EMBL/GenBank/DDBJ whole genome shotgun (WGS) entry which is preliminary data.</text>
</comment>
<keyword evidence="5 11" id="KW-1003">Cell membrane</keyword>
<sequence>MNVTTILIIVSVFAAITIIALVLMQNSKSDMGSAFGGGGSQSMFGSRGSANFLTKSTSAMVTVLFLSCLTLAYIYAKRNADADVIAPIVIEQVGEVPSIEVEADDAAATDAVPTLPEAVDSAVSEDVVESAAEQTPDATE</sequence>
<feature type="region of interest" description="Disordered" evidence="12">
    <location>
        <begin position="119"/>
        <end position="140"/>
    </location>
</feature>
<comment type="subcellular location">
    <subcellularLocation>
        <location evidence="1 11">Cell membrane</location>
        <topology evidence="1 11">Multi-pass membrane protein</topology>
    </subcellularLocation>
</comment>
<dbReference type="PANTHER" id="PTHR34182:SF1">
    <property type="entry name" value="PROTEIN-EXPORT MEMBRANE PROTEIN SECG"/>
    <property type="match status" value="1"/>
</dbReference>
<feature type="compositionally biased region" description="Low complexity" evidence="12">
    <location>
        <begin position="119"/>
        <end position="133"/>
    </location>
</feature>
<evidence type="ECO:0000256" key="1">
    <source>
        <dbReference type="ARBA" id="ARBA00004651"/>
    </source>
</evidence>
<dbReference type="InParanoid" id="A0A395JRY4"/>
<dbReference type="GO" id="GO:0005886">
    <property type="term" value="C:plasma membrane"/>
    <property type="evidence" value="ECO:0007669"/>
    <property type="project" value="UniProtKB-SubCell"/>
</dbReference>
<dbReference type="Pfam" id="PF03840">
    <property type="entry name" value="SecG"/>
    <property type="match status" value="1"/>
</dbReference>
<evidence type="ECO:0000256" key="8">
    <source>
        <dbReference type="ARBA" id="ARBA00022989"/>
    </source>
</evidence>
<keyword evidence="8 11" id="KW-1133">Transmembrane helix</keyword>
<dbReference type="InterPro" id="IPR004692">
    <property type="entry name" value="SecG"/>
</dbReference>
<evidence type="ECO:0000256" key="9">
    <source>
        <dbReference type="ARBA" id="ARBA00023010"/>
    </source>
</evidence>
<evidence type="ECO:0000256" key="3">
    <source>
        <dbReference type="ARBA" id="ARBA00017876"/>
    </source>
</evidence>
<accession>A0A395JRY4</accession>
<dbReference type="NCBIfam" id="TIGR00810">
    <property type="entry name" value="secG"/>
    <property type="match status" value="1"/>
</dbReference>
<feature type="transmembrane region" description="Helical" evidence="11">
    <location>
        <begin position="57"/>
        <end position="76"/>
    </location>
</feature>
<evidence type="ECO:0000256" key="12">
    <source>
        <dbReference type="SAM" id="MobiDB-lite"/>
    </source>
</evidence>
<dbReference type="GO" id="GO:0009306">
    <property type="term" value="P:protein secretion"/>
    <property type="evidence" value="ECO:0007669"/>
    <property type="project" value="UniProtKB-UniRule"/>
</dbReference>
<keyword evidence="9 11" id="KW-0811">Translocation</keyword>
<dbReference type="EMBL" id="QNRT01000002">
    <property type="protein sequence ID" value="RBP51460.1"/>
    <property type="molecule type" value="Genomic_DNA"/>
</dbReference>
<keyword evidence="6 11" id="KW-0812">Transmembrane</keyword>
<evidence type="ECO:0000256" key="4">
    <source>
        <dbReference type="ARBA" id="ARBA00022448"/>
    </source>
</evidence>
<dbReference type="PRINTS" id="PR01651">
    <property type="entry name" value="SECGEXPORT"/>
</dbReference>
<dbReference type="GO" id="GO:0065002">
    <property type="term" value="P:intracellular protein transmembrane transport"/>
    <property type="evidence" value="ECO:0007669"/>
    <property type="project" value="TreeGrafter"/>
</dbReference>
<feature type="transmembrane region" description="Helical" evidence="11">
    <location>
        <begin position="6"/>
        <end position="24"/>
    </location>
</feature>
<keyword evidence="14" id="KW-1185">Reference proteome</keyword>
<dbReference type="PANTHER" id="PTHR34182">
    <property type="entry name" value="PROTEIN-EXPORT MEMBRANE PROTEIN SECG"/>
    <property type="match status" value="1"/>
</dbReference>
<dbReference type="RefSeq" id="WP_113954227.1">
    <property type="nucleotide sequence ID" value="NZ_QNRT01000002.1"/>
</dbReference>
<dbReference type="GO" id="GO:0043952">
    <property type="term" value="P:protein transport by the Sec complex"/>
    <property type="evidence" value="ECO:0007669"/>
    <property type="project" value="TreeGrafter"/>
</dbReference>
<evidence type="ECO:0000256" key="5">
    <source>
        <dbReference type="ARBA" id="ARBA00022475"/>
    </source>
</evidence>
<keyword evidence="10 11" id="KW-0472">Membrane</keyword>
<evidence type="ECO:0000256" key="6">
    <source>
        <dbReference type="ARBA" id="ARBA00022692"/>
    </source>
</evidence>
<comment type="function">
    <text evidence="11">Involved in protein export. Participates in an early event of protein translocation.</text>
</comment>
<evidence type="ECO:0000256" key="2">
    <source>
        <dbReference type="ARBA" id="ARBA00008445"/>
    </source>
</evidence>